<sequence>MAETLNMTSTQRTSPENSTRFLLSPLSSTQKPQFRHLATGLLKQALEECDITTHEMDAHWKHTRTHQGLKVYKAKSPQAPSDLMVTGIVNGKLHDVMTCLYADDSYNFRVNSALLMPKDFLDCEVLHAMDSADDDHPFRFHGLKWCATKWPGASALAKNRDLCYFESTGLAQATDNVTGALTTFGYSILESFDLAQCGHLEDLSIVRAKISIRHIFRELPIGCTLVMTHANVDPCGSLKKWGSDFSALPQLLAISRVADVAESIRLTKLLVNSSAATLSHTSNLDWCKPLSFLAQAMCCVCQFESSSKMKKRRVVELASGSGLRTHKRHFCDTCLLASLSTPTFGIARLNLDLQPNCVVEPRPFALSAISSLDLSEYSVDGVREYSQGEFRSLPMLGLDSDDEDDVAILMYTGLDFDMRSTGRSLVDNLDRGSEGVQEAEPALVKMSASAALGSQLAELTARIDDTMSIIRRTKTQIDFCQCHGRIEYH</sequence>
<dbReference type="PANTHER" id="PTHR13510">
    <property type="entry name" value="FYVE-FINGER-CONTAINING RAB5 EFFECTOR PROTEIN RABENOSYN-5-RELATED"/>
    <property type="match status" value="1"/>
</dbReference>
<dbReference type="InterPro" id="IPR023393">
    <property type="entry name" value="START-like_dom_sf"/>
</dbReference>
<keyword evidence="3" id="KW-1185">Reference proteome</keyword>
<dbReference type="OrthoDB" id="70356at2759"/>
<evidence type="ECO:0000313" key="2">
    <source>
        <dbReference type="EMBL" id="VFT94092.1"/>
    </source>
</evidence>
<accession>A0A485LB51</accession>
<dbReference type="PANTHER" id="PTHR13510:SF44">
    <property type="entry name" value="RABENOSYN-5"/>
    <property type="match status" value="1"/>
</dbReference>
<evidence type="ECO:0000313" key="1">
    <source>
        <dbReference type="EMBL" id="KAF0691437.1"/>
    </source>
</evidence>
<dbReference type="EMBL" id="VJMH01006120">
    <property type="protein sequence ID" value="KAF0691437.1"/>
    <property type="molecule type" value="Genomic_DNA"/>
</dbReference>
<reference evidence="2 3" key="1">
    <citation type="submission" date="2019-03" db="EMBL/GenBank/DDBJ databases">
        <authorList>
            <person name="Gaulin E."/>
            <person name="Dumas B."/>
        </authorList>
    </citation>
    <scope>NUCLEOTIDE SEQUENCE [LARGE SCALE GENOMIC DNA]</scope>
    <source>
        <strain evidence="2">CBS 568.67</strain>
    </source>
</reference>
<protein>
    <submittedName>
        <fullName evidence="2">Aste57867_17336 protein</fullName>
    </submittedName>
</protein>
<dbReference type="EMBL" id="CAADRA010006141">
    <property type="protein sequence ID" value="VFT94092.1"/>
    <property type="molecule type" value="Genomic_DNA"/>
</dbReference>
<reference evidence="1" key="2">
    <citation type="submission" date="2019-06" db="EMBL/GenBank/DDBJ databases">
        <title>Genomics analysis of Aphanomyces spp. identifies a new class of oomycete effector associated with host adaptation.</title>
        <authorList>
            <person name="Gaulin E."/>
        </authorList>
    </citation>
    <scope>NUCLEOTIDE SEQUENCE</scope>
    <source>
        <strain evidence="1">CBS 578.67</strain>
    </source>
</reference>
<name>A0A485LB51_9STRA</name>
<dbReference type="InterPro" id="IPR052727">
    <property type="entry name" value="Rab4/Rab5_effector"/>
</dbReference>
<dbReference type="Gene3D" id="3.30.530.20">
    <property type="match status" value="1"/>
</dbReference>
<proteinExistence type="predicted"/>
<organism evidence="2 3">
    <name type="scientific">Aphanomyces stellatus</name>
    <dbReference type="NCBI Taxonomy" id="120398"/>
    <lineage>
        <taxon>Eukaryota</taxon>
        <taxon>Sar</taxon>
        <taxon>Stramenopiles</taxon>
        <taxon>Oomycota</taxon>
        <taxon>Saprolegniomycetes</taxon>
        <taxon>Saprolegniales</taxon>
        <taxon>Verrucalvaceae</taxon>
        <taxon>Aphanomyces</taxon>
    </lineage>
</organism>
<gene>
    <name evidence="2" type="primary">Aste57867_17336</name>
    <name evidence="1" type="ORF">As57867_017277</name>
    <name evidence="2" type="ORF">ASTE57867_17336</name>
</gene>
<dbReference type="AlphaFoldDB" id="A0A485LB51"/>
<evidence type="ECO:0000313" key="3">
    <source>
        <dbReference type="Proteomes" id="UP000332933"/>
    </source>
</evidence>
<dbReference type="Proteomes" id="UP000332933">
    <property type="component" value="Unassembled WGS sequence"/>
</dbReference>